<sequence>MAAISDLDSAPSALGANPRQTPLVSLSLLIVAFFLGRFNQSSLYPLQEAMAAAKGLTDNDVALLQGPAFILPFVILSVPLGMAVDRTVRVPLLIAALLMGAIGSGATAYADSLATMFLGRALVGLSTSAVTVTVFSMISDIFPAEQRGRAKSAADVAGQVGGSAAFLFGGLVLAASDKGALGWRSALLLMTTPLVIGAAILLALREPVRAERPVVGPSTGQMLAELRTYLPLILPLIMGAVLIEIPIVGAFIWGAPILTRSFSLGAGEVGGIMSAVLLLSGLAGPILCGLLSDACHRTGGPRRAIGAVALLIFVSVPGCLFVAAPSAAIAAIILGLFMTCLSGALSMIVTAFTIVTPGQLRGLCLSLLSASAAVGGVALAPLLISWLSATFGGPAMIGKALACICFPSSLLACASLLLGMRALSRIGAYPPGQENGT</sequence>
<dbReference type="InterPro" id="IPR011701">
    <property type="entry name" value="MFS"/>
</dbReference>
<keyword evidence="2" id="KW-0813">Transport</keyword>
<protein>
    <submittedName>
        <fullName evidence="8">MFS transporter</fullName>
    </submittedName>
</protein>
<dbReference type="GO" id="GO:0016020">
    <property type="term" value="C:membrane"/>
    <property type="evidence" value="ECO:0007669"/>
    <property type="project" value="UniProtKB-SubCell"/>
</dbReference>
<dbReference type="KEGG" id="sami:SAMIE_1031740"/>
<dbReference type="InterPro" id="IPR020846">
    <property type="entry name" value="MFS_dom"/>
</dbReference>
<evidence type="ECO:0000256" key="4">
    <source>
        <dbReference type="ARBA" id="ARBA00022989"/>
    </source>
</evidence>
<dbReference type="PROSITE" id="PS50850">
    <property type="entry name" value="MFS"/>
    <property type="match status" value="1"/>
</dbReference>
<feature type="transmembrane region" description="Helical" evidence="6">
    <location>
        <begin position="90"/>
        <end position="110"/>
    </location>
</feature>
<feature type="domain" description="Major facilitator superfamily (MFS) profile" evidence="7">
    <location>
        <begin position="25"/>
        <end position="427"/>
    </location>
</feature>
<proteinExistence type="predicted"/>
<dbReference type="Gene3D" id="1.20.1250.20">
    <property type="entry name" value="MFS general substrate transporter like domains"/>
    <property type="match status" value="1"/>
</dbReference>
<evidence type="ECO:0000256" key="5">
    <source>
        <dbReference type="ARBA" id="ARBA00023136"/>
    </source>
</evidence>
<feature type="transmembrane region" description="Helical" evidence="6">
    <location>
        <begin position="304"/>
        <end position="323"/>
    </location>
</feature>
<evidence type="ECO:0000256" key="1">
    <source>
        <dbReference type="ARBA" id="ARBA00004141"/>
    </source>
</evidence>
<feature type="transmembrane region" description="Helical" evidence="6">
    <location>
        <begin position="156"/>
        <end position="175"/>
    </location>
</feature>
<keyword evidence="3 6" id="KW-0812">Transmembrane</keyword>
<feature type="transmembrane region" description="Helical" evidence="6">
    <location>
        <begin position="181"/>
        <end position="204"/>
    </location>
</feature>
<dbReference type="RefSeq" id="WP_066701043.1">
    <property type="nucleotide sequence ID" value="NZ_AP018664.1"/>
</dbReference>
<keyword evidence="9" id="KW-1185">Reference proteome</keyword>
<dbReference type="AlphaFoldDB" id="A0A494W4Z7"/>
<feature type="transmembrane region" description="Helical" evidence="6">
    <location>
        <begin position="62"/>
        <end position="83"/>
    </location>
</feature>
<accession>A0A494W4Z7</accession>
<feature type="transmembrane region" description="Helical" evidence="6">
    <location>
        <begin position="122"/>
        <end position="144"/>
    </location>
</feature>
<dbReference type="GO" id="GO:0022857">
    <property type="term" value="F:transmembrane transporter activity"/>
    <property type="evidence" value="ECO:0007669"/>
    <property type="project" value="InterPro"/>
</dbReference>
<feature type="transmembrane region" description="Helical" evidence="6">
    <location>
        <begin position="329"/>
        <end position="355"/>
    </location>
</feature>
<gene>
    <name evidence="8" type="ORF">SAMIE_1031740</name>
</gene>
<comment type="subcellular location">
    <subcellularLocation>
        <location evidence="1">Membrane</location>
        <topology evidence="1">Multi-pass membrane protein</topology>
    </subcellularLocation>
</comment>
<feature type="transmembrane region" description="Helical" evidence="6">
    <location>
        <begin position="362"/>
        <end position="384"/>
    </location>
</feature>
<reference evidence="8 9" key="1">
    <citation type="submission" date="2018-05" db="EMBL/GenBank/DDBJ databases">
        <title>Complete Genome Sequence of the Nonylphenol-Degrading Bacterium Sphingobium amiense DSM 16289T.</title>
        <authorList>
            <person name="Ootsuka M."/>
            <person name="Nishizawa T."/>
            <person name="Ohta H."/>
        </authorList>
    </citation>
    <scope>NUCLEOTIDE SEQUENCE [LARGE SCALE GENOMIC DNA]</scope>
    <source>
        <strain evidence="8 9">DSM 16289</strain>
    </source>
</reference>
<feature type="transmembrane region" description="Helical" evidence="6">
    <location>
        <begin position="396"/>
        <end position="418"/>
    </location>
</feature>
<feature type="transmembrane region" description="Helical" evidence="6">
    <location>
        <begin position="21"/>
        <end position="38"/>
    </location>
</feature>
<evidence type="ECO:0000256" key="6">
    <source>
        <dbReference type="SAM" id="Phobius"/>
    </source>
</evidence>
<evidence type="ECO:0000256" key="3">
    <source>
        <dbReference type="ARBA" id="ARBA00022692"/>
    </source>
</evidence>
<name>A0A494W4Z7_9SPHN</name>
<evidence type="ECO:0000259" key="7">
    <source>
        <dbReference type="PROSITE" id="PS50850"/>
    </source>
</evidence>
<dbReference type="Proteomes" id="UP000279959">
    <property type="component" value="Chromosome"/>
</dbReference>
<dbReference type="InterPro" id="IPR044770">
    <property type="entry name" value="MFS_spinster-like"/>
</dbReference>
<dbReference type="SUPFAM" id="SSF103473">
    <property type="entry name" value="MFS general substrate transporter"/>
    <property type="match status" value="1"/>
</dbReference>
<evidence type="ECO:0000313" key="8">
    <source>
        <dbReference type="EMBL" id="BBD99673.1"/>
    </source>
</evidence>
<keyword evidence="4 6" id="KW-1133">Transmembrane helix</keyword>
<feature type="transmembrane region" description="Helical" evidence="6">
    <location>
        <begin position="229"/>
        <end position="252"/>
    </location>
</feature>
<dbReference type="InterPro" id="IPR036259">
    <property type="entry name" value="MFS_trans_sf"/>
</dbReference>
<feature type="transmembrane region" description="Helical" evidence="6">
    <location>
        <begin position="272"/>
        <end position="292"/>
    </location>
</feature>
<evidence type="ECO:0000313" key="9">
    <source>
        <dbReference type="Proteomes" id="UP000279959"/>
    </source>
</evidence>
<organism evidence="8 9">
    <name type="scientific">Sphingobium amiense</name>
    <dbReference type="NCBI Taxonomy" id="135719"/>
    <lineage>
        <taxon>Bacteria</taxon>
        <taxon>Pseudomonadati</taxon>
        <taxon>Pseudomonadota</taxon>
        <taxon>Alphaproteobacteria</taxon>
        <taxon>Sphingomonadales</taxon>
        <taxon>Sphingomonadaceae</taxon>
        <taxon>Sphingobium</taxon>
    </lineage>
</organism>
<dbReference type="PANTHER" id="PTHR23505">
    <property type="entry name" value="SPINSTER"/>
    <property type="match status" value="1"/>
</dbReference>
<dbReference type="Pfam" id="PF07690">
    <property type="entry name" value="MFS_1"/>
    <property type="match status" value="1"/>
</dbReference>
<dbReference type="PANTHER" id="PTHR23505:SF79">
    <property type="entry name" value="PROTEIN SPINSTER"/>
    <property type="match status" value="1"/>
</dbReference>
<evidence type="ECO:0000256" key="2">
    <source>
        <dbReference type="ARBA" id="ARBA00022448"/>
    </source>
</evidence>
<dbReference type="EMBL" id="AP018664">
    <property type="protein sequence ID" value="BBD99673.1"/>
    <property type="molecule type" value="Genomic_DNA"/>
</dbReference>
<keyword evidence="5 6" id="KW-0472">Membrane</keyword>